<dbReference type="EC" id="5.4.99.12" evidence="12"/>
<comment type="function">
    <text evidence="10">Pseudouridylate synthase that catalyzes pseudouridylation of tRNAs and mRNAs. Acts on positions 27/28 in the anticodon stem and also positions 34 and 36 in the anticodon of an intron containing tRNA. Also catalyzes pseudouridylation of mRNAs: mediates pseudouridylation of mRNAs with the consensus sequence 5'-UGUAG-3'. Acts as a regulator of pre-mRNA splicing by mediating pseudouridylation of pre-mRNAs at locations associated with alternatively spliced regions. Pseudouridylation of pre-mRNAs near splice sites directly regulates mRNA splicing and mRNA 3'-end processing. Involved in regulation of nuclear receptor activity through pseudouridylation of SRA1 mRNA.</text>
</comment>
<dbReference type="CDD" id="cd02568">
    <property type="entry name" value="PseudoU_synth_PUS1_PUS2"/>
    <property type="match status" value="1"/>
</dbReference>
<comment type="similarity">
    <text evidence="3">Belongs to the tRNA pseudouridine synthase TruA family.</text>
</comment>
<dbReference type="HAMAP" id="MF_00171">
    <property type="entry name" value="TruA"/>
    <property type="match status" value="1"/>
</dbReference>
<comment type="catalytic activity">
    <reaction evidence="1">
        <text>a uridine in mRNA = a pseudouridine in mRNA</text>
        <dbReference type="Rhea" id="RHEA:56644"/>
        <dbReference type="Rhea" id="RHEA-COMP:14658"/>
        <dbReference type="Rhea" id="RHEA-COMP:14659"/>
        <dbReference type="ChEBI" id="CHEBI:65314"/>
        <dbReference type="ChEBI" id="CHEBI:65315"/>
    </reaction>
</comment>
<dbReference type="InterPro" id="IPR020097">
    <property type="entry name" value="PsdUridine_synth_TruA_a/b_dom"/>
</dbReference>
<dbReference type="Gene3D" id="3.30.70.580">
    <property type="entry name" value="Pseudouridine synthase I, catalytic domain, N-terminal subdomain"/>
    <property type="match status" value="1"/>
</dbReference>
<protein>
    <recommendedName>
        <fullName evidence="13">Pseudouridylate synthase 1 homolog</fullName>
        <ecNumber evidence="12">5.4.99.12</ecNumber>
    </recommendedName>
    <alternativeName>
        <fullName evidence="14">tRNA pseudouridine synthase 1</fullName>
    </alternativeName>
    <alternativeName>
        <fullName evidence="17">tRNA pseudouridine(38-40) synthase</fullName>
    </alternativeName>
    <alternativeName>
        <fullName evidence="15">tRNA pseudouridylate synthase I</fullName>
    </alternativeName>
    <alternativeName>
        <fullName evidence="16">tRNA-uridine isomerase I</fullName>
    </alternativeName>
</protein>
<feature type="region of interest" description="Disordered" evidence="20">
    <location>
        <begin position="388"/>
        <end position="407"/>
    </location>
</feature>
<reference evidence="22 23" key="1">
    <citation type="journal article" date="2024" name="BMC Genomics">
        <title>De novo assembly and annotation of Popillia japonica's genome with initial clues to its potential as an invasive pest.</title>
        <authorList>
            <person name="Cucini C."/>
            <person name="Boschi S."/>
            <person name="Funari R."/>
            <person name="Cardaioli E."/>
            <person name="Iannotti N."/>
            <person name="Marturano G."/>
            <person name="Paoli F."/>
            <person name="Bruttini M."/>
            <person name="Carapelli A."/>
            <person name="Frati F."/>
            <person name="Nardi F."/>
        </authorList>
    </citation>
    <scope>NUCLEOTIDE SEQUENCE [LARGE SCALE GENOMIC DNA]</scope>
    <source>
        <strain evidence="22">DMR45628</strain>
    </source>
</reference>
<evidence type="ECO:0000256" key="10">
    <source>
        <dbReference type="ARBA" id="ARBA00053709"/>
    </source>
</evidence>
<dbReference type="FunFam" id="3.30.70.580:FF:000002">
    <property type="entry name" value="tRNA pseudouridine synthase"/>
    <property type="match status" value="1"/>
</dbReference>
<feature type="binding site" evidence="19">
    <location>
        <position position="183"/>
    </location>
    <ligand>
        <name>substrate</name>
    </ligand>
</feature>
<evidence type="ECO:0000256" key="5">
    <source>
        <dbReference type="ARBA" id="ARBA00022694"/>
    </source>
</evidence>
<comment type="caution">
    <text evidence="22">The sequence shown here is derived from an EMBL/GenBank/DDBJ whole genome shotgun (WGS) entry which is preliminary data.</text>
</comment>
<accession>A0AAW1JGJ8</accession>
<dbReference type="InterPro" id="IPR020095">
    <property type="entry name" value="PsdUridine_synth_TruA_C"/>
</dbReference>
<dbReference type="EMBL" id="JASPKY010000392">
    <property type="protein sequence ID" value="KAK9702431.1"/>
    <property type="molecule type" value="Genomic_DNA"/>
</dbReference>
<evidence type="ECO:0000256" key="6">
    <source>
        <dbReference type="ARBA" id="ARBA00023235"/>
    </source>
</evidence>
<comment type="subunit">
    <text evidence="11">Monomer. Forms a complex with RARG and the SRA1 RNA in the nucleus.</text>
</comment>
<evidence type="ECO:0000259" key="21">
    <source>
        <dbReference type="Pfam" id="PF01416"/>
    </source>
</evidence>
<dbReference type="GO" id="GO:0006397">
    <property type="term" value="P:mRNA processing"/>
    <property type="evidence" value="ECO:0007669"/>
    <property type="project" value="UniProtKB-KW"/>
</dbReference>
<sequence length="407" mass="47470">MFVRTLRNILKVSCYRGNLSIHTTMCDAPILKKQRYDGRTKKRKWEERRTDNGEAFEAKKEKTEERIKRRKFALLLGYSGVDYYGMQRNPTMKTIEEEIFKALLKTGLITEEAFNQIQTVQYQRAARTDKGVSAARQVVSIKLPEIIDVDKINETLPDVIRLFGYKRVTKGFNSRLQCDARTYFYMVPTIAFSKSNEAQEDSFRLSEELFKEINNTLSKFVGTKNYHNFTSKKKANDPSASRYIMSFSCESPFIRNDIEFAVIKVKGQSFMLHQIRKMIGLTIALTKGYASEEIFQKAFTIEDVNIPKAPGLGLVLDFVHYDKYNRRYGQDGIHDTLEWKELDDTVMEFKEKYIYPTIINTEIKEAPMVNWIRKLSGHRYDLLDEDDKYNEENSYSDGEEDVQKAKA</sequence>
<comment type="subcellular location">
    <subcellularLocation>
        <location evidence="2">Nucleus</location>
    </subcellularLocation>
</comment>
<dbReference type="GO" id="GO:0160147">
    <property type="term" value="F:tRNA pseudouridine(38-40) synthase activity"/>
    <property type="evidence" value="ECO:0007669"/>
    <property type="project" value="UniProtKB-EC"/>
</dbReference>
<evidence type="ECO:0000256" key="18">
    <source>
        <dbReference type="PIRSR" id="PIRSR641708-1"/>
    </source>
</evidence>
<feature type="active site" description="Nucleophile" evidence="18">
    <location>
        <position position="129"/>
    </location>
</feature>
<evidence type="ECO:0000256" key="7">
    <source>
        <dbReference type="ARBA" id="ARBA00023242"/>
    </source>
</evidence>
<evidence type="ECO:0000256" key="15">
    <source>
        <dbReference type="ARBA" id="ARBA00079087"/>
    </source>
</evidence>
<keyword evidence="4" id="KW-0507">mRNA processing</keyword>
<dbReference type="PANTHER" id="PTHR11142:SF4">
    <property type="entry name" value="PSEUDOURIDYLATE SYNTHASE 1 HOMOLOG"/>
    <property type="match status" value="1"/>
</dbReference>
<dbReference type="FunFam" id="3.30.70.660:FF:000002">
    <property type="entry name" value="tRNA pseudouridine synthase"/>
    <property type="match status" value="1"/>
</dbReference>
<evidence type="ECO:0000256" key="9">
    <source>
        <dbReference type="ARBA" id="ARBA00052184"/>
    </source>
</evidence>
<dbReference type="GO" id="GO:0005634">
    <property type="term" value="C:nucleus"/>
    <property type="evidence" value="ECO:0007669"/>
    <property type="project" value="UniProtKB-SubCell"/>
</dbReference>
<keyword evidence="5" id="KW-0819">tRNA processing</keyword>
<evidence type="ECO:0000256" key="1">
    <source>
        <dbReference type="ARBA" id="ARBA00001166"/>
    </source>
</evidence>
<evidence type="ECO:0000256" key="2">
    <source>
        <dbReference type="ARBA" id="ARBA00004123"/>
    </source>
</evidence>
<gene>
    <name evidence="22" type="ORF">QE152_g29950</name>
</gene>
<keyword evidence="7" id="KW-0539">Nucleus</keyword>
<organism evidence="22 23">
    <name type="scientific">Popillia japonica</name>
    <name type="common">Japanese beetle</name>
    <dbReference type="NCBI Taxonomy" id="7064"/>
    <lineage>
        <taxon>Eukaryota</taxon>
        <taxon>Metazoa</taxon>
        <taxon>Ecdysozoa</taxon>
        <taxon>Arthropoda</taxon>
        <taxon>Hexapoda</taxon>
        <taxon>Insecta</taxon>
        <taxon>Pterygota</taxon>
        <taxon>Neoptera</taxon>
        <taxon>Endopterygota</taxon>
        <taxon>Coleoptera</taxon>
        <taxon>Polyphaga</taxon>
        <taxon>Scarabaeiformia</taxon>
        <taxon>Scarabaeidae</taxon>
        <taxon>Rutelinae</taxon>
        <taxon>Popillia</taxon>
    </lineage>
</organism>
<evidence type="ECO:0000256" key="17">
    <source>
        <dbReference type="ARBA" id="ARBA00081344"/>
    </source>
</evidence>
<evidence type="ECO:0000313" key="23">
    <source>
        <dbReference type="Proteomes" id="UP001458880"/>
    </source>
</evidence>
<proteinExistence type="inferred from homology"/>
<evidence type="ECO:0000313" key="22">
    <source>
        <dbReference type="EMBL" id="KAK9702431.1"/>
    </source>
</evidence>
<evidence type="ECO:0000256" key="12">
    <source>
        <dbReference type="ARBA" id="ARBA00066509"/>
    </source>
</evidence>
<feature type="domain" description="Pseudouridine synthase I TruA alpha/beta" evidence="21">
    <location>
        <begin position="219"/>
        <end position="322"/>
    </location>
</feature>
<dbReference type="InterPro" id="IPR020103">
    <property type="entry name" value="PsdUridine_synth_cat_dom_sf"/>
</dbReference>
<dbReference type="SUPFAM" id="SSF55120">
    <property type="entry name" value="Pseudouridine synthase"/>
    <property type="match status" value="1"/>
</dbReference>
<evidence type="ECO:0000256" key="3">
    <source>
        <dbReference type="ARBA" id="ARBA00009375"/>
    </source>
</evidence>
<evidence type="ECO:0000256" key="4">
    <source>
        <dbReference type="ARBA" id="ARBA00022664"/>
    </source>
</evidence>
<keyword evidence="6" id="KW-0413">Isomerase</keyword>
<dbReference type="InterPro" id="IPR041708">
    <property type="entry name" value="PUS1/PUS2-like"/>
</dbReference>
<evidence type="ECO:0000256" key="20">
    <source>
        <dbReference type="SAM" id="MobiDB-lite"/>
    </source>
</evidence>
<comment type="catalytic activity">
    <reaction evidence="9">
        <text>uridine(38/39/40) in tRNA = pseudouridine(38/39/40) in tRNA</text>
        <dbReference type="Rhea" id="RHEA:22376"/>
        <dbReference type="Rhea" id="RHEA-COMP:10085"/>
        <dbReference type="Rhea" id="RHEA-COMP:10087"/>
        <dbReference type="ChEBI" id="CHEBI:65314"/>
        <dbReference type="ChEBI" id="CHEBI:65315"/>
        <dbReference type="EC" id="5.4.99.12"/>
    </reaction>
</comment>
<dbReference type="GO" id="GO:0003723">
    <property type="term" value="F:RNA binding"/>
    <property type="evidence" value="ECO:0007669"/>
    <property type="project" value="InterPro"/>
</dbReference>
<dbReference type="Proteomes" id="UP001458880">
    <property type="component" value="Unassembled WGS sequence"/>
</dbReference>
<dbReference type="NCBIfam" id="TIGR00071">
    <property type="entry name" value="hisT_truA"/>
    <property type="match status" value="1"/>
</dbReference>
<dbReference type="GO" id="GO:1990481">
    <property type="term" value="P:mRNA pseudouridine synthesis"/>
    <property type="evidence" value="ECO:0007669"/>
    <property type="project" value="TreeGrafter"/>
</dbReference>
<evidence type="ECO:0000256" key="14">
    <source>
        <dbReference type="ARBA" id="ARBA00075153"/>
    </source>
</evidence>
<comment type="catalytic activity">
    <reaction evidence="8">
        <text>a uridine in tRNA = a pseudouridine in tRNA</text>
        <dbReference type="Rhea" id="RHEA:54572"/>
        <dbReference type="Rhea" id="RHEA-COMP:13339"/>
        <dbReference type="Rhea" id="RHEA-COMP:13934"/>
        <dbReference type="ChEBI" id="CHEBI:65314"/>
        <dbReference type="ChEBI" id="CHEBI:65315"/>
    </reaction>
</comment>
<dbReference type="Pfam" id="PF01416">
    <property type="entry name" value="PseudoU_synth_1"/>
    <property type="match status" value="1"/>
</dbReference>
<evidence type="ECO:0000256" key="11">
    <source>
        <dbReference type="ARBA" id="ARBA00064589"/>
    </source>
</evidence>
<dbReference type="AlphaFoldDB" id="A0AAW1JGJ8"/>
<evidence type="ECO:0000256" key="8">
    <source>
        <dbReference type="ARBA" id="ARBA00036943"/>
    </source>
</evidence>
<dbReference type="InterPro" id="IPR001406">
    <property type="entry name" value="PsdUridine_synth_TruA"/>
</dbReference>
<dbReference type="Gene3D" id="3.30.70.660">
    <property type="entry name" value="Pseudouridine synthase I, catalytic domain, C-terminal subdomain"/>
    <property type="match status" value="1"/>
</dbReference>
<evidence type="ECO:0000256" key="19">
    <source>
        <dbReference type="PIRSR" id="PIRSR641708-2"/>
    </source>
</evidence>
<evidence type="ECO:0000256" key="16">
    <source>
        <dbReference type="ARBA" id="ARBA00080849"/>
    </source>
</evidence>
<dbReference type="PANTHER" id="PTHR11142">
    <property type="entry name" value="PSEUDOURIDYLATE SYNTHASE"/>
    <property type="match status" value="1"/>
</dbReference>
<dbReference type="InterPro" id="IPR020094">
    <property type="entry name" value="TruA/RsuA/RluB/E/F_N"/>
</dbReference>
<keyword evidence="23" id="KW-1185">Reference proteome</keyword>
<evidence type="ECO:0000256" key="13">
    <source>
        <dbReference type="ARBA" id="ARBA00068582"/>
    </source>
</evidence>
<dbReference type="GO" id="GO:0031119">
    <property type="term" value="P:tRNA pseudouridine synthesis"/>
    <property type="evidence" value="ECO:0007669"/>
    <property type="project" value="InterPro"/>
</dbReference>
<name>A0AAW1JGJ8_POPJA</name>